<evidence type="ECO:0000313" key="1">
    <source>
        <dbReference type="EMBL" id="PLB52272.1"/>
    </source>
</evidence>
<dbReference type="GeneID" id="36563172"/>
<dbReference type="VEuPathDB" id="FungiDB:P170DRAFT_99520"/>
<gene>
    <name evidence="1" type="ORF">P170DRAFT_99520</name>
</gene>
<dbReference type="RefSeq" id="XP_024707574.1">
    <property type="nucleotide sequence ID" value="XM_024855465.1"/>
</dbReference>
<dbReference type="EMBL" id="MSFO01000002">
    <property type="protein sequence ID" value="PLB52272.1"/>
    <property type="molecule type" value="Genomic_DNA"/>
</dbReference>
<keyword evidence="2" id="KW-1185">Reference proteome</keyword>
<name>A0A2I2GHB8_9EURO</name>
<proteinExistence type="predicted"/>
<accession>A0A2I2GHB8</accession>
<protein>
    <submittedName>
        <fullName evidence="1">Uncharacterized protein</fullName>
    </submittedName>
</protein>
<sequence>MTVILQLHRWHALFVVRSRQVRPVALSVRQMASGDTPAWLVPDMSPPCRCGAACRCRCRRSGEDQGSFRDGVNDDASTNAVVLVLGELELGLILHWSPCILCREPNTSMHRHHTLAHSAIIRTCRTSSQSPADSGQLPLATGDKYFQIERNHRDRCPLERGYG</sequence>
<organism evidence="1 2">
    <name type="scientific">Aspergillus steynii IBT 23096</name>
    <dbReference type="NCBI Taxonomy" id="1392250"/>
    <lineage>
        <taxon>Eukaryota</taxon>
        <taxon>Fungi</taxon>
        <taxon>Dikarya</taxon>
        <taxon>Ascomycota</taxon>
        <taxon>Pezizomycotina</taxon>
        <taxon>Eurotiomycetes</taxon>
        <taxon>Eurotiomycetidae</taxon>
        <taxon>Eurotiales</taxon>
        <taxon>Aspergillaceae</taxon>
        <taxon>Aspergillus</taxon>
        <taxon>Aspergillus subgen. Circumdati</taxon>
    </lineage>
</organism>
<reference evidence="1 2" key="1">
    <citation type="submission" date="2016-12" db="EMBL/GenBank/DDBJ databases">
        <title>The genomes of Aspergillus section Nigri reveals drivers in fungal speciation.</title>
        <authorList>
            <consortium name="DOE Joint Genome Institute"/>
            <person name="Vesth T.C."/>
            <person name="Nybo J."/>
            <person name="Theobald S."/>
            <person name="Brandl J."/>
            <person name="Frisvad J.C."/>
            <person name="Nielsen K.F."/>
            <person name="Lyhne E.K."/>
            <person name="Kogle M.E."/>
            <person name="Kuo A."/>
            <person name="Riley R."/>
            <person name="Clum A."/>
            <person name="Nolan M."/>
            <person name="Lipzen A."/>
            <person name="Salamov A."/>
            <person name="Henrissat B."/>
            <person name="Wiebenga A."/>
            <person name="De Vries R.P."/>
            <person name="Grigoriev I.V."/>
            <person name="Mortensen U.H."/>
            <person name="Andersen M.R."/>
            <person name="Baker S.E."/>
        </authorList>
    </citation>
    <scope>NUCLEOTIDE SEQUENCE [LARGE SCALE GENOMIC DNA]</scope>
    <source>
        <strain evidence="1 2">IBT 23096</strain>
    </source>
</reference>
<evidence type="ECO:0000313" key="2">
    <source>
        <dbReference type="Proteomes" id="UP000234275"/>
    </source>
</evidence>
<dbReference type="Proteomes" id="UP000234275">
    <property type="component" value="Unassembled WGS sequence"/>
</dbReference>
<comment type="caution">
    <text evidence="1">The sequence shown here is derived from an EMBL/GenBank/DDBJ whole genome shotgun (WGS) entry which is preliminary data.</text>
</comment>
<dbReference type="AlphaFoldDB" id="A0A2I2GHB8"/>